<dbReference type="GO" id="GO:0003677">
    <property type="term" value="F:DNA binding"/>
    <property type="evidence" value="ECO:0007669"/>
    <property type="project" value="InterPro"/>
</dbReference>
<sequence>MDMEALRERAGLTRAEVADRLGISETSVRNWETGRTEPTMTPQKYLEILDILKCTPEELAVASDKSISQRHKRKPGRPRKMIDNNNGASEVKSAESATGH</sequence>
<evidence type="ECO:0000313" key="4">
    <source>
        <dbReference type="Proteomes" id="UP000269154"/>
    </source>
</evidence>
<dbReference type="InterPro" id="IPR001387">
    <property type="entry name" value="Cro/C1-type_HTH"/>
</dbReference>
<name>A0A3N6RJH6_9CYAN</name>
<dbReference type="PROSITE" id="PS50943">
    <property type="entry name" value="HTH_CROC1"/>
    <property type="match status" value="1"/>
</dbReference>
<dbReference type="OrthoDB" id="461984at2"/>
<dbReference type="EMBL" id="RCBY01000047">
    <property type="protein sequence ID" value="RQH45431.1"/>
    <property type="molecule type" value="Genomic_DNA"/>
</dbReference>
<dbReference type="InterPro" id="IPR010982">
    <property type="entry name" value="Lambda_DNA-bd_dom_sf"/>
</dbReference>
<feature type="compositionally biased region" description="Basic residues" evidence="1">
    <location>
        <begin position="68"/>
        <end position="79"/>
    </location>
</feature>
<protein>
    <submittedName>
        <fullName evidence="3">XRE family transcriptional regulator</fullName>
    </submittedName>
</protein>
<dbReference type="Pfam" id="PF13560">
    <property type="entry name" value="HTH_31"/>
    <property type="match status" value="1"/>
</dbReference>
<dbReference type="SUPFAM" id="SSF47413">
    <property type="entry name" value="lambda repressor-like DNA-binding domains"/>
    <property type="match status" value="1"/>
</dbReference>
<evidence type="ECO:0000259" key="2">
    <source>
        <dbReference type="PROSITE" id="PS50943"/>
    </source>
</evidence>
<evidence type="ECO:0000256" key="1">
    <source>
        <dbReference type="SAM" id="MobiDB-lite"/>
    </source>
</evidence>
<comment type="caution">
    <text evidence="3">The sequence shown here is derived from an EMBL/GenBank/DDBJ whole genome shotgun (WGS) entry which is preliminary data.</text>
</comment>
<dbReference type="Proteomes" id="UP000269154">
    <property type="component" value="Unassembled WGS sequence"/>
</dbReference>
<feature type="region of interest" description="Disordered" evidence="1">
    <location>
        <begin position="62"/>
        <end position="100"/>
    </location>
</feature>
<dbReference type="RefSeq" id="WP_124144248.1">
    <property type="nucleotide sequence ID" value="NZ_CAWOKI010000392.1"/>
</dbReference>
<reference evidence="3 4" key="1">
    <citation type="journal article" date="2018" name="ACS Chem. Biol.">
        <title>Ketoreductase domain dysfunction expands chemodiversity: malyngamide biosynthesis in the cyanobacterium Okeania hirsuta.</title>
        <authorList>
            <person name="Moss N.A."/>
            <person name="Leao T."/>
            <person name="Rankin M."/>
            <person name="McCullough T.M."/>
            <person name="Qu P."/>
            <person name="Korobeynikov A."/>
            <person name="Smith J.L."/>
            <person name="Gerwick L."/>
            <person name="Gerwick W.H."/>
        </authorList>
    </citation>
    <scope>NUCLEOTIDE SEQUENCE [LARGE SCALE GENOMIC DNA]</scope>
    <source>
        <strain evidence="3 4">PAB10Feb10-1</strain>
    </source>
</reference>
<dbReference type="AlphaFoldDB" id="A0A3N6RJH6"/>
<proteinExistence type="predicted"/>
<feature type="domain" description="HTH cro/C1-type" evidence="2">
    <location>
        <begin position="3"/>
        <end position="59"/>
    </location>
</feature>
<dbReference type="Gene3D" id="1.10.260.40">
    <property type="entry name" value="lambda repressor-like DNA-binding domains"/>
    <property type="match status" value="1"/>
</dbReference>
<organism evidence="3 4">
    <name type="scientific">Okeania hirsuta</name>
    <dbReference type="NCBI Taxonomy" id="1458930"/>
    <lineage>
        <taxon>Bacteria</taxon>
        <taxon>Bacillati</taxon>
        <taxon>Cyanobacteriota</taxon>
        <taxon>Cyanophyceae</taxon>
        <taxon>Oscillatoriophycideae</taxon>
        <taxon>Oscillatoriales</taxon>
        <taxon>Microcoleaceae</taxon>
        <taxon>Okeania</taxon>
    </lineage>
</organism>
<accession>A0A3N6RJH6</accession>
<gene>
    <name evidence="3" type="ORF">D5R40_10800</name>
</gene>
<dbReference type="SMART" id="SM00530">
    <property type="entry name" value="HTH_XRE"/>
    <property type="match status" value="1"/>
</dbReference>
<evidence type="ECO:0000313" key="3">
    <source>
        <dbReference type="EMBL" id="RQH45431.1"/>
    </source>
</evidence>
<keyword evidence="4" id="KW-1185">Reference proteome</keyword>
<dbReference type="CDD" id="cd00093">
    <property type="entry name" value="HTH_XRE"/>
    <property type="match status" value="1"/>
</dbReference>